<evidence type="ECO:0000256" key="1">
    <source>
        <dbReference type="SAM" id="MobiDB-lite"/>
    </source>
</evidence>
<name>A0A7W6RE60_9PROT</name>
<accession>A0A7W6RE60</accession>
<protein>
    <submittedName>
        <fullName evidence="2">Uncharacterized protein</fullName>
    </submittedName>
</protein>
<dbReference type="Proteomes" id="UP000554286">
    <property type="component" value="Unassembled WGS sequence"/>
</dbReference>
<proteinExistence type="predicted"/>
<feature type="region of interest" description="Disordered" evidence="1">
    <location>
        <begin position="44"/>
        <end position="70"/>
    </location>
</feature>
<evidence type="ECO:0000313" key="2">
    <source>
        <dbReference type="EMBL" id="MBB4266891.1"/>
    </source>
</evidence>
<gene>
    <name evidence="2" type="ORF">GGD89_002527</name>
</gene>
<organism evidence="2 3">
    <name type="scientific">Roseospira visakhapatnamensis</name>
    <dbReference type="NCBI Taxonomy" id="390880"/>
    <lineage>
        <taxon>Bacteria</taxon>
        <taxon>Pseudomonadati</taxon>
        <taxon>Pseudomonadota</taxon>
        <taxon>Alphaproteobacteria</taxon>
        <taxon>Rhodospirillales</taxon>
        <taxon>Rhodospirillaceae</taxon>
        <taxon>Roseospira</taxon>
    </lineage>
</organism>
<reference evidence="2 3" key="1">
    <citation type="submission" date="2020-08" db="EMBL/GenBank/DDBJ databases">
        <title>Genome sequencing of Purple Non-Sulfur Bacteria from various extreme environments.</title>
        <authorList>
            <person name="Mayer M."/>
        </authorList>
    </citation>
    <scope>NUCLEOTIDE SEQUENCE [LARGE SCALE GENOMIC DNA]</scope>
    <source>
        <strain evidence="2 3">JA131</strain>
    </source>
</reference>
<sequence length="70" mass="7469">MTERQTYTVATGQPLAILGRMHRPGSTVELHPRQADAHLRTGALVAGAPVDTAKPARPRRSKATTKPAEA</sequence>
<dbReference type="AlphaFoldDB" id="A0A7W6RE60"/>
<dbReference type="RefSeq" id="WP_184045746.1">
    <property type="nucleotide sequence ID" value="NZ_JACIGK010000018.1"/>
</dbReference>
<dbReference type="EMBL" id="JACIGK010000018">
    <property type="protein sequence ID" value="MBB4266891.1"/>
    <property type="molecule type" value="Genomic_DNA"/>
</dbReference>
<evidence type="ECO:0000313" key="3">
    <source>
        <dbReference type="Proteomes" id="UP000554286"/>
    </source>
</evidence>
<keyword evidence="3" id="KW-1185">Reference proteome</keyword>
<comment type="caution">
    <text evidence="2">The sequence shown here is derived from an EMBL/GenBank/DDBJ whole genome shotgun (WGS) entry which is preliminary data.</text>
</comment>